<dbReference type="PANTHER" id="PTHR21581:SF33">
    <property type="entry name" value="D-ALANYL-D-ALANINE CARBOXYPEPTIDASE DACB"/>
    <property type="match status" value="1"/>
</dbReference>
<comment type="catalytic activity">
    <reaction evidence="12">
        <text>Preferential cleavage: (Ac)2-L-Lys-D-Ala-|-D-Ala. Also transpeptidation of peptidyl-alanyl moieties that are N-acyl substituents of D-alanine.</text>
        <dbReference type="EC" id="3.4.16.4"/>
    </reaction>
</comment>
<evidence type="ECO:0000313" key="19">
    <source>
        <dbReference type="EMBL" id="OUM20945.1"/>
    </source>
</evidence>
<evidence type="ECO:0000256" key="13">
    <source>
        <dbReference type="PIRSR" id="PIRSR618044-1"/>
    </source>
</evidence>
<feature type="signal peptide" evidence="16">
    <location>
        <begin position="1"/>
        <end position="24"/>
    </location>
</feature>
<comment type="caution">
    <text evidence="19">The sequence shown here is derived from an EMBL/GenBank/DDBJ whole genome shotgun (WGS) entry which is preliminary data.</text>
</comment>
<dbReference type="EMBL" id="NHOC01000004">
    <property type="protein sequence ID" value="OUM20945.1"/>
    <property type="molecule type" value="Genomic_DNA"/>
</dbReference>
<evidence type="ECO:0000256" key="8">
    <source>
        <dbReference type="ARBA" id="ARBA00022801"/>
    </source>
</evidence>
<comment type="function">
    <text evidence="1">Removes C-terminal D-alanyl residues from sugar-peptide cell wall precursors.</text>
</comment>
<dbReference type="AlphaFoldDB" id="A0A252F599"/>
<evidence type="ECO:0000259" key="17">
    <source>
        <dbReference type="Pfam" id="PF00768"/>
    </source>
</evidence>
<dbReference type="SUPFAM" id="SSF69189">
    <property type="entry name" value="Penicillin-binding protein associated domain"/>
    <property type="match status" value="1"/>
</dbReference>
<dbReference type="PANTHER" id="PTHR21581">
    <property type="entry name" value="D-ALANYL-D-ALANINE CARBOXYPEPTIDASE"/>
    <property type="match status" value="1"/>
</dbReference>
<keyword evidence="20" id="KW-1185">Reference proteome</keyword>
<name>A0A252F599_9FIRM</name>
<dbReference type="GO" id="GO:0008360">
    <property type="term" value="P:regulation of cell shape"/>
    <property type="evidence" value="ECO:0007669"/>
    <property type="project" value="UniProtKB-KW"/>
</dbReference>
<evidence type="ECO:0000256" key="3">
    <source>
        <dbReference type="ARBA" id="ARBA00007164"/>
    </source>
</evidence>
<accession>A0A252F599</accession>
<dbReference type="GO" id="GO:0009002">
    <property type="term" value="F:serine-type D-Ala-D-Ala carboxypeptidase activity"/>
    <property type="evidence" value="ECO:0007669"/>
    <property type="project" value="UniProtKB-EC"/>
</dbReference>
<keyword evidence="6" id="KW-0645">Protease</keyword>
<dbReference type="Pfam" id="PF07943">
    <property type="entry name" value="PBP5_C"/>
    <property type="match status" value="1"/>
</dbReference>
<keyword evidence="10" id="KW-0573">Peptidoglycan synthesis</keyword>
<feature type="domain" description="Peptidase S11 D-Ala-D-Ala carboxypeptidase A C-terminal" evidence="18">
    <location>
        <begin position="261"/>
        <end position="343"/>
    </location>
</feature>
<evidence type="ECO:0000256" key="5">
    <source>
        <dbReference type="ARBA" id="ARBA00022645"/>
    </source>
</evidence>
<dbReference type="InterPro" id="IPR001967">
    <property type="entry name" value="Peptidase_S11_N"/>
</dbReference>
<evidence type="ECO:0000256" key="12">
    <source>
        <dbReference type="ARBA" id="ARBA00034000"/>
    </source>
</evidence>
<dbReference type="InterPro" id="IPR037167">
    <property type="entry name" value="Peptidase_S11_C_sf"/>
</dbReference>
<dbReference type="GO" id="GO:0006508">
    <property type="term" value="P:proteolysis"/>
    <property type="evidence" value="ECO:0007669"/>
    <property type="project" value="UniProtKB-KW"/>
</dbReference>
<evidence type="ECO:0000256" key="11">
    <source>
        <dbReference type="ARBA" id="ARBA00023316"/>
    </source>
</evidence>
<evidence type="ECO:0000256" key="1">
    <source>
        <dbReference type="ARBA" id="ARBA00003217"/>
    </source>
</evidence>
<evidence type="ECO:0000313" key="20">
    <source>
        <dbReference type="Proteomes" id="UP000194903"/>
    </source>
</evidence>
<dbReference type="InterPro" id="IPR012907">
    <property type="entry name" value="Peptidase_S11_C"/>
</dbReference>
<keyword evidence="11" id="KW-0961">Cell wall biogenesis/degradation</keyword>
<evidence type="ECO:0000259" key="18">
    <source>
        <dbReference type="Pfam" id="PF07943"/>
    </source>
</evidence>
<dbReference type="UniPathway" id="UPA00219"/>
<reference evidence="19 20" key="1">
    <citation type="submission" date="2017-05" db="EMBL/GenBank/DDBJ databases">
        <title>Butyricicoccus porcorum sp. nov. a butyrate-producing bacterium from the swine intestinal tract.</title>
        <authorList>
            <person name="Trachsel J."/>
            <person name="Humphrey S."/>
            <person name="Allen H.K."/>
        </authorList>
    </citation>
    <scope>NUCLEOTIDE SEQUENCE [LARGE SCALE GENOMIC DNA]</scope>
    <source>
        <strain evidence="19">BB10</strain>
    </source>
</reference>
<feature type="active site" description="Acyl-ester intermediate" evidence="13">
    <location>
        <position position="54"/>
    </location>
</feature>
<evidence type="ECO:0000256" key="10">
    <source>
        <dbReference type="ARBA" id="ARBA00022984"/>
    </source>
</evidence>
<feature type="binding site" evidence="14">
    <location>
        <position position="209"/>
    </location>
    <ligand>
        <name>substrate</name>
    </ligand>
</feature>
<dbReference type="InterPro" id="IPR018044">
    <property type="entry name" value="Peptidase_S11"/>
</dbReference>
<evidence type="ECO:0000256" key="9">
    <source>
        <dbReference type="ARBA" id="ARBA00022960"/>
    </source>
</evidence>
<evidence type="ECO:0000256" key="2">
    <source>
        <dbReference type="ARBA" id="ARBA00004752"/>
    </source>
</evidence>
<dbReference type="InterPro" id="IPR015956">
    <property type="entry name" value="Peniciliin-bd_prot_C_sf"/>
</dbReference>
<proteinExistence type="inferred from homology"/>
<dbReference type="Pfam" id="PF00768">
    <property type="entry name" value="Peptidase_S11"/>
    <property type="match status" value="1"/>
</dbReference>
<keyword evidence="9" id="KW-0133">Cell shape</keyword>
<dbReference type="GO" id="GO:0071555">
    <property type="term" value="P:cell wall organization"/>
    <property type="evidence" value="ECO:0007669"/>
    <property type="project" value="UniProtKB-KW"/>
</dbReference>
<feature type="active site" description="Proton acceptor" evidence="13">
    <location>
        <position position="57"/>
    </location>
</feature>
<sequence length="373" mass="40380">MRMRKRLLFCICLAVLLCARHALAYSASAYAVLSADTGVLLDGSQENQRLPMASTTKIMTGLLAAEDPDLEREITVPAACAGVEGSSMYLKAGEKLPLREILYGLMLCSGNDAAECIAAVCGGREDFIARMNTRAEQLGLANTHFDNPSGLDGETHYTTAYELAKLAAFALKNETFAEVVATTSHTYGTRTMVNHNKMLRLYDGAIGVKTGFTRTAGRCLVSAAERDGRTVVVVTLNDGNDWNDHISMLDAAFAGMKETSWAQKGEAACEISVQTGQAETVSAVYADDLSATMLAGEQAELRIFCAPFLYAPVEKGMVCGFAQVVCGDTVLCETELLCANAVAADETQADTGWWERFLLWLDRIRGREIEEMQ</sequence>
<keyword evidence="8" id="KW-0378">Hydrolase</keyword>
<feature type="domain" description="Peptidase S11 D-alanyl-D-alanine carboxypeptidase A N-terminal" evidence="17">
    <location>
        <begin position="22"/>
        <end position="238"/>
    </location>
</feature>
<evidence type="ECO:0000256" key="14">
    <source>
        <dbReference type="PIRSR" id="PIRSR618044-2"/>
    </source>
</evidence>
<evidence type="ECO:0000256" key="4">
    <source>
        <dbReference type="ARBA" id="ARBA00012448"/>
    </source>
</evidence>
<keyword evidence="5" id="KW-0121">Carboxypeptidase</keyword>
<dbReference type="SUPFAM" id="SSF56601">
    <property type="entry name" value="beta-lactamase/transpeptidase-like"/>
    <property type="match status" value="1"/>
</dbReference>
<gene>
    <name evidence="19" type="ORF">CBW42_05020</name>
</gene>
<organism evidence="19 20">
    <name type="scientific">Butyricicoccus porcorum</name>
    <dbReference type="NCBI Taxonomy" id="1945634"/>
    <lineage>
        <taxon>Bacteria</taxon>
        <taxon>Bacillati</taxon>
        <taxon>Bacillota</taxon>
        <taxon>Clostridia</taxon>
        <taxon>Eubacteriales</taxon>
        <taxon>Butyricicoccaceae</taxon>
        <taxon>Butyricicoccus</taxon>
    </lineage>
</organism>
<dbReference type="Proteomes" id="UP000194903">
    <property type="component" value="Unassembled WGS sequence"/>
</dbReference>
<feature type="chain" id="PRO_5012784185" description="serine-type D-Ala-D-Ala carboxypeptidase" evidence="16">
    <location>
        <begin position="25"/>
        <end position="373"/>
    </location>
</feature>
<comment type="similarity">
    <text evidence="3 15">Belongs to the peptidase S11 family.</text>
</comment>
<dbReference type="OrthoDB" id="9791132at2"/>
<feature type="active site" evidence="13">
    <location>
        <position position="109"/>
    </location>
</feature>
<dbReference type="Gene3D" id="2.60.410.10">
    <property type="entry name" value="D-Ala-D-Ala carboxypeptidase, C-terminal domain"/>
    <property type="match status" value="1"/>
</dbReference>
<evidence type="ECO:0000256" key="7">
    <source>
        <dbReference type="ARBA" id="ARBA00022729"/>
    </source>
</evidence>
<comment type="pathway">
    <text evidence="2">Cell wall biogenesis; peptidoglycan biosynthesis.</text>
</comment>
<dbReference type="GO" id="GO:0009252">
    <property type="term" value="P:peptidoglycan biosynthetic process"/>
    <property type="evidence" value="ECO:0007669"/>
    <property type="project" value="UniProtKB-UniPathway"/>
</dbReference>
<protein>
    <recommendedName>
        <fullName evidence="4">serine-type D-Ala-D-Ala carboxypeptidase</fullName>
        <ecNumber evidence="4">3.4.16.4</ecNumber>
    </recommendedName>
</protein>
<evidence type="ECO:0000256" key="6">
    <source>
        <dbReference type="ARBA" id="ARBA00022670"/>
    </source>
</evidence>
<dbReference type="PRINTS" id="PR00725">
    <property type="entry name" value="DADACBPTASE1"/>
</dbReference>
<dbReference type="EC" id="3.4.16.4" evidence="4"/>
<dbReference type="Gene3D" id="3.40.710.10">
    <property type="entry name" value="DD-peptidase/beta-lactamase superfamily"/>
    <property type="match status" value="1"/>
</dbReference>
<evidence type="ECO:0000256" key="15">
    <source>
        <dbReference type="RuleBase" id="RU004016"/>
    </source>
</evidence>
<dbReference type="InterPro" id="IPR012338">
    <property type="entry name" value="Beta-lactam/transpept-like"/>
</dbReference>
<keyword evidence="7 16" id="KW-0732">Signal</keyword>
<evidence type="ECO:0000256" key="16">
    <source>
        <dbReference type="SAM" id="SignalP"/>
    </source>
</evidence>